<proteinExistence type="predicted"/>
<accession>A0A7C3N7V2</accession>
<evidence type="ECO:0000313" key="1">
    <source>
        <dbReference type="EMBL" id="HFK23084.1"/>
    </source>
</evidence>
<name>A0A7C3N7V2_UNCW3</name>
<dbReference type="EMBL" id="DSTT01000001">
    <property type="protein sequence ID" value="HFK23084.1"/>
    <property type="molecule type" value="Genomic_DNA"/>
</dbReference>
<comment type="caution">
    <text evidence="1">The sequence shown here is derived from an EMBL/GenBank/DDBJ whole genome shotgun (WGS) entry which is preliminary data.</text>
</comment>
<protein>
    <submittedName>
        <fullName evidence="1">Uncharacterized protein</fullName>
    </submittedName>
</protein>
<dbReference type="AlphaFoldDB" id="A0A7C3N7V2"/>
<sequence length="179" mass="19043">MKKLLTIFTVILLSLVVLPVFGATATDNIDVQILIPARVGITISNAAPLSFDLTSVAIPATFPAYYFPNGGDTEILMEIFCNAKNGYTLDVTASGDFDPQVPVSQLFFAPSGTTKTADGSPAPSAPWTPFSTASVNVETGSKLAGWTTKNQAIEFKWEADDPEIDPTTTVTLTYTITSL</sequence>
<gene>
    <name evidence="1" type="ORF">ENS15_00305</name>
</gene>
<reference evidence="1" key="1">
    <citation type="journal article" date="2020" name="mSystems">
        <title>Genome- and Community-Level Interaction Insights into Carbon Utilization and Element Cycling Functions of Hydrothermarchaeota in Hydrothermal Sediment.</title>
        <authorList>
            <person name="Zhou Z."/>
            <person name="Liu Y."/>
            <person name="Xu W."/>
            <person name="Pan J."/>
            <person name="Luo Z.H."/>
            <person name="Li M."/>
        </authorList>
    </citation>
    <scope>NUCLEOTIDE SEQUENCE [LARGE SCALE GENOMIC DNA]</scope>
    <source>
        <strain evidence="1">SpSt-464</strain>
    </source>
</reference>
<organism evidence="1">
    <name type="scientific">candidate division WOR-3 bacterium</name>
    <dbReference type="NCBI Taxonomy" id="2052148"/>
    <lineage>
        <taxon>Bacteria</taxon>
        <taxon>Bacteria division WOR-3</taxon>
    </lineage>
</organism>